<protein>
    <submittedName>
        <fullName evidence="1">Uncharacterized protein</fullName>
    </submittedName>
</protein>
<evidence type="ECO:0000313" key="2">
    <source>
        <dbReference type="Proteomes" id="UP001062901"/>
    </source>
</evidence>
<name>A0ABQ0NXD9_9PROT</name>
<sequence length="122" mass="12814">MIKSVNRGVASCGCVVDGTTIYASNERTIHGVTAIDGSTCCGYNGTGRFIIKATSATDKNRISTAYSEESSGSKGNTAVKASKFGVSMVPKTHKFYLLAKKRENKGYSPVDAGWGGGWADCC</sequence>
<organism evidence="1 2">
    <name type="scientific">Saccharibacter floricola DSM 15669</name>
    <dbReference type="NCBI Taxonomy" id="1123227"/>
    <lineage>
        <taxon>Bacteria</taxon>
        <taxon>Pseudomonadati</taxon>
        <taxon>Pseudomonadota</taxon>
        <taxon>Alphaproteobacteria</taxon>
        <taxon>Acetobacterales</taxon>
        <taxon>Acetobacteraceae</taxon>
        <taxon>Saccharibacter</taxon>
    </lineage>
</organism>
<keyword evidence="2" id="KW-1185">Reference proteome</keyword>
<dbReference type="Proteomes" id="UP001062901">
    <property type="component" value="Unassembled WGS sequence"/>
</dbReference>
<proteinExistence type="predicted"/>
<comment type="caution">
    <text evidence="1">The sequence shown here is derived from an EMBL/GenBank/DDBJ whole genome shotgun (WGS) entry which is preliminary data.</text>
</comment>
<gene>
    <name evidence="1" type="ORF">AA15669_0627</name>
</gene>
<evidence type="ECO:0000313" key="1">
    <source>
        <dbReference type="EMBL" id="GBQ05773.1"/>
    </source>
</evidence>
<reference evidence="1" key="1">
    <citation type="submission" date="2013-04" db="EMBL/GenBank/DDBJ databases">
        <title>The genome sequencing project of 58 acetic acid bacteria.</title>
        <authorList>
            <person name="Okamoto-Kainuma A."/>
            <person name="Ishikawa M."/>
            <person name="Umino S."/>
            <person name="Koizumi Y."/>
            <person name="Shiwa Y."/>
            <person name="Yoshikawa H."/>
            <person name="Matsutani M."/>
            <person name="Matsushita K."/>
        </authorList>
    </citation>
    <scope>NUCLEOTIDE SEQUENCE</scope>
    <source>
        <strain evidence="1">DSM 15669</strain>
    </source>
</reference>
<accession>A0ABQ0NXD9</accession>
<dbReference type="EMBL" id="BAQD01000006">
    <property type="protein sequence ID" value="GBQ05773.1"/>
    <property type="molecule type" value="Genomic_DNA"/>
</dbReference>